<protein>
    <submittedName>
        <fullName evidence="1">Uncharacterized protein</fullName>
    </submittedName>
</protein>
<name>A0A3A5JU05_9HYPH</name>
<evidence type="ECO:0000313" key="2">
    <source>
        <dbReference type="Proteomes" id="UP000272706"/>
    </source>
</evidence>
<dbReference type="AlphaFoldDB" id="A0A3A5JU05"/>
<dbReference type="Proteomes" id="UP000272706">
    <property type="component" value="Unassembled WGS sequence"/>
</dbReference>
<gene>
    <name evidence="1" type="ORF">D3227_37340</name>
</gene>
<dbReference type="RefSeq" id="WP_120019098.1">
    <property type="nucleotide sequence ID" value="NZ_QZWZ01000071.1"/>
</dbReference>
<keyword evidence="2" id="KW-1185">Reference proteome</keyword>
<accession>A0A3A5JU05</accession>
<sequence length="82" mass="9043">MRLTPAANSDAPDFGVSVAQNGDAATLSFDLDRITAFRGIFGDDVFVKVATRYVEERAEALSAQDELWLWKEAVQAHVIRSD</sequence>
<organism evidence="1 2">
    <name type="scientific">Mesorhizobium waimense</name>
    <dbReference type="NCBI Taxonomy" id="1300307"/>
    <lineage>
        <taxon>Bacteria</taxon>
        <taxon>Pseudomonadati</taxon>
        <taxon>Pseudomonadota</taxon>
        <taxon>Alphaproteobacteria</taxon>
        <taxon>Hyphomicrobiales</taxon>
        <taxon>Phyllobacteriaceae</taxon>
        <taxon>Mesorhizobium</taxon>
    </lineage>
</organism>
<dbReference type="OrthoDB" id="8255418at2"/>
<proteinExistence type="predicted"/>
<evidence type="ECO:0000313" key="1">
    <source>
        <dbReference type="EMBL" id="RJT26315.1"/>
    </source>
</evidence>
<reference evidence="1 2" key="1">
    <citation type="submission" date="2018-09" db="EMBL/GenBank/DDBJ databases">
        <title>Mesorhizobium carmichaelinearum sp. nov. isolated from Carmichaelinea spp. root nodules in New Zealand.</title>
        <authorList>
            <person name="De Meyer S.E."/>
        </authorList>
    </citation>
    <scope>NUCLEOTIDE SEQUENCE [LARGE SCALE GENOMIC DNA]</scope>
    <source>
        <strain evidence="1 2">ICMP19557</strain>
    </source>
</reference>
<dbReference type="EMBL" id="QZWZ01000071">
    <property type="protein sequence ID" value="RJT26315.1"/>
    <property type="molecule type" value="Genomic_DNA"/>
</dbReference>
<comment type="caution">
    <text evidence="1">The sequence shown here is derived from an EMBL/GenBank/DDBJ whole genome shotgun (WGS) entry which is preliminary data.</text>
</comment>